<geneLocation type="mitochondrion" evidence="10"/>
<proteinExistence type="inferred from homology"/>
<feature type="transmembrane region" description="Helical" evidence="8">
    <location>
        <begin position="264"/>
        <end position="284"/>
    </location>
</feature>
<feature type="transmembrane region" description="Helical" evidence="8">
    <location>
        <begin position="321"/>
        <end position="339"/>
    </location>
</feature>
<dbReference type="AlphaFoldDB" id="A0A890JKS2"/>
<evidence type="ECO:0000256" key="6">
    <source>
        <dbReference type="ARBA" id="ARBA00023136"/>
    </source>
</evidence>
<accession>A0A890JKS2</accession>
<feature type="transmembrane region" description="Helical" evidence="8">
    <location>
        <begin position="60"/>
        <end position="80"/>
    </location>
</feature>
<evidence type="ECO:0000259" key="9">
    <source>
        <dbReference type="Pfam" id="PF00361"/>
    </source>
</evidence>
<evidence type="ECO:0000256" key="3">
    <source>
        <dbReference type="ARBA" id="ARBA00021008"/>
    </source>
</evidence>
<dbReference type="Pfam" id="PF00361">
    <property type="entry name" value="Proton_antipo_M"/>
    <property type="match status" value="1"/>
</dbReference>
<dbReference type="GO" id="GO:0016020">
    <property type="term" value="C:membrane"/>
    <property type="evidence" value="ECO:0007669"/>
    <property type="project" value="UniProtKB-SubCell"/>
</dbReference>
<feature type="domain" description="NADH:quinone oxidoreductase/Mrp antiporter transmembrane" evidence="9">
    <location>
        <begin position="106"/>
        <end position="410"/>
    </location>
</feature>
<sequence length="484" mass="52967">MLTIGIGATVITRTATNNSELFTRLIIGVLIYSTILSQQSFNNSIQEIPILGGLFHTNNLINGIEMYIYIISILLILFLIGRKDLVAEYRLVLGFSILGAITLIESYDIYSTFLAIELQSLSLYVIATITRKEATAAGLKYFLLGSLSSAIFLLGLVIIYSLTGVTQYDGFNILYALPSNELGIIISGETESYNKLCNVGITFIAIGLLFKIGAAPFHSWAPDVYDNVPTIITSWLAIMGKISILSFIFVFSTTGVFAESLESFSLLTISATLSLLIGSILGLVQYKIKRLLAYSSISHLGFLLIGLSIDSGLAASSFLFYMFQYWLSLISIFAILIYYESGNSSIRSVSNLGFLKFNPALIFALIISLFSLTGIPPLIGFFGKQMILYTSLLNGYYFISTVAICTSVISAAYYLRIVKTIGFVGVDNGGDGTEFSISTIKESNISNKSLSWIISIISLMTLSVFQTPSLLLNLAQHFVLNNLF</sequence>
<evidence type="ECO:0000256" key="8">
    <source>
        <dbReference type="SAM" id="Phobius"/>
    </source>
</evidence>
<feature type="transmembrane region" description="Helical" evidence="8">
    <location>
        <begin position="360"/>
        <end position="383"/>
    </location>
</feature>
<feature type="transmembrane region" description="Helical" evidence="8">
    <location>
        <begin position="87"/>
        <end position="104"/>
    </location>
</feature>
<feature type="transmembrane region" description="Helical" evidence="8">
    <location>
        <begin position="450"/>
        <end position="475"/>
    </location>
</feature>
<organism evidence="10">
    <name type="scientific">Blastocladiella sp</name>
    <dbReference type="NCBI Taxonomy" id="2169676"/>
    <lineage>
        <taxon>Eukaryota</taxon>
        <taxon>Fungi</taxon>
        <taxon>Fungi incertae sedis</taxon>
        <taxon>Blastocladiomycota</taxon>
        <taxon>Blastocladiomycetes</taxon>
        <taxon>Blastocladiales</taxon>
        <taxon>Blastocladiaceae</taxon>
        <taxon>Blastocladiella</taxon>
    </lineage>
</organism>
<comment type="similarity">
    <text evidence="2">Belongs to the complex I subunit 2 family.</text>
</comment>
<feature type="transmembrane region" description="Helical" evidence="8">
    <location>
        <begin position="141"/>
        <end position="162"/>
    </location>
</feature>
<gene>
    <name evidence="10" type="primary">nad2</name>
</gene>
<dbReference type="InterPro" id="IPR001750">
    <property type="entry name" value="ND/Mrp_TM"/>
</dbReference>
<evidence type="ECO:0000313" key="10">
    <source>
        <dbReference type="EMBL" id="QRH18105.1"/>
    </source>
</evidence>
<protein>
    <recommendedName>
        <fullName evidence="3">NADH-ubiquinone oxidoreductase chain 2</fullName>
    </recommendedName>
    <alternativeName>
        <fullName evidence="7">NADH dehydrogenase subunit 2</fullName>
    </alternativeName>
</protein>
<comment type="subcellular location">
    <subcellularLocation>
        <location evidence="1">Membrane</location>
        <topology evidence="1">Multi-pass membrane protein</topology>
    </subcellularLocation>
</comment>
<feature type="transmembrane region" description="Helical" evidence="8">
    <location>
        <begin position="110"/>
        <end position="129"/>
    </location>
</feature>
<feature type="transmembrane region" description="Helical" evidence="8">
    <location>
        <begin position="21"/>
        <end position="40"/>
    </location>
</feature>
<keyword evidence="6 8" id="KW-0472">Membrane</keyword>
<evidence type="ECO:0000256" key="1">
    <source>
        <dbReference type="ARBA" id="ARBA00004141"/>
    </source>
</evidence>
<dbReference type="PANTHER" id="PTHR22773">
    <property type="entry name" value="NADH DEHYDROGENASE"/>
    <property type="match status" value="1"/>
</dbReference>
<reference evidence="10" key="1">
    <citation type="journal article" date="2020" name="Mitochondrial DNA Part B Resour">
        <title>Mitochondrial genome characterization and phylogenetic analysis of Blastocladiella sp. (Blastocladiales: Blastocladiaceae).</title>
        <authorList>
            <person name="Wang X."/>
            <person name="Liu N."/>
        </authorList>
    </citation>
    <scope>NUCLEOTIDE SEQUENCE</scope>
</reference>
<evidence type="ECO:0000256" key="4">
    <source>
        <dbReference type="ARBA" id="ARBA00022692"/>
    </source>
</evidence>
<name>A0A890JKS2_9FUNG</name>
<keyword evidence="4 8" id="KW-0812">Transmembrane</keyword>
<feature type="transmembrane region" description="Helical" evidence="8">
    <location>
        <begin position="232"/>
        <end position="258"/>
    </location>
</feature>
<keyword evidence="5 8" id="KW-1133">Transmembrane helix</keyword>
<dbReference type="EMBL" id="MN873040">
    <property type="protein sequence ID" value="QRH18105.1"/>
    <property type="molecule type" value="Genomic_DNA"/>
</dbReference>
<feature type="transmembrane region" description="Helical" evidence="8">
    <location>
        <begin position="199"/>
        <end position="220"/>
    </location>
</feature>
<keyword evidence="10" id="KW-0496">Mitochondrion</keyword>
<feature type="transmembrane region" description="Helical" evidence="8">
    <location>
        <begin position="395"/>
        <end position="415"/>
    </location>
</feature>
<evidence type="ECO:0000256" key="5">
    <source>
        <dbReference type="ARBA" id="ARBA00022989"/>
    </source>
</evidence>
<feature type="transmembrane region" description="Helical" evidence="8">
    <location>
        <begin position="291"/>
        <end position="309"/>
    </location>
</feature>
<evidence type="ECO:0000256" key="2">
    <source>
        <dbReference type="ARBA" id="ARBA00007012"/>
    </source>
</evidence>
<evidence type="ECO:0000256" key="7">
    <source>
        <dbReference type="ARBA" id="ARBA00031028"/>
    </source>
</evidence>